<reference evidence="2 3" key="1">
    <citation type="submission" date="2017-03" db="EMBL/GenBank/DDBJ databases">
        <title>An alternative strategy for trypanosome survival in the mammalian bloodstream revealed through genome and transcriptome analysis of the ubiquitous bovine parasite Trypanosoma (Megatrypanum) theileri.</title>
        <authorList>
            <person name="Kelly S."/>
            <person name="Ivens A."/>
            <person name="Mott A."/>
            <person name="O'Neill E."/>
            <person name="Emms D."/>
            <person name="Macleod O."/>
            <person name="Voorheis P."/>
            <person name="Matthews J."/>
            <person name="Matthews K."/>
            <person name="Carrington M."/>
        </authorList>
    </citation>
    <scope>NUCLEOTIDE SEQUENCE [LARGE SCALE GENOMIC DNA]</scope>
    <source>
        <strain evidence="2">Edinburgh</strain>
    </source>
</reference>
<gene>
    <name evidence="2" type="ORF">TM35_000411960</name>
</gene>
<dbReference type="VEuPathDB" id="TriTrypDB:TM35_000411960"/>
<dbReference type="GO" id="GO:0005507">
    <property type="term" value="F:copper ion binding"/>
    <property type="evidence" value="ECO:0007669"/>
    <property type="project" value="TreeGrafter"/>
</dbReference>
<comment type="similarity">
    <text evidence="1">Belongs to the CutA family.</text>
</comment>
<dbReference type="GeneID" id="39989684"/>
<dbReference type="PANTHER" id="PTHR23419:SF8">
    <property type="entry name" value="FI09726P"/>
    <property type="match status" value="1"/>
</dbReference>
<dbReference type="InterPro" id="IPR011322">
    <property type="entry name" value="N-reg_PII-like_a/b"/>
</dbReference>
<dbReference type="InterPro" id="IPR004323">
    <property type="entry name" value="Ion_tolerance_CutA"/>
</dbReference>
<evidence type="ECO:0000313" key="2">
    <source>
        <dbReference type="EMBL" id="ORC84826.1"/>
    </source>
</evidence>
<dbReference type="GO" id="GO:0010038">
    <property type="term" value="P:response to metal ion"/>
    <property type="evidence" value="ECO:0007669"/>
    <property type="project" value="InterPro"/>
</dbReference>
<protein>
    <submittedName>
        <fullName evidence="2">Divalent cation tolerance protein</fullName>
    </submittedName>
</protein>
<organism evidence="2 3">
    <name type="scientific">Trypanosoma theileri</name>
    <dbReference type="NCBI Taxonomy" id="67003"/>
    <lineage>
        <taxon>Eukaryota</taxon>
        <taxon>Discoba</taxon>
        <taxon>Euglenozoa</taxon>
        <taxon>Kinetoplastea</taxon>
        <taxon>Metakinetoplastina</taxon>
        <taxon>Trypanosomatida</taxon>
        <taxon>Trypanosomatidae</taxon>
        <taxon>Trypanosoma</taxon>
    </lineage>
</organism>
<dbReference type="Gene3D" id="3.30.70.120">
    <property type="match status" value="1"/>
</dbReference>
<dbReference type="STRING" id="67003.A0A1X0NJG8"/>
<dbReference type="Pfam" id="PF03091">
    <property type="entry name" value="CutA1"/>
    <property type="match status" value="1"/>
</dbReference>
<dbReference type="OrthoDB" id="2017693at2759"/>
<comment type="caution">
    <text evidence="2">The sequence shown here is derived from an EMBL/GenBank/DDBJ whole genome shotgun (WGS) entry which is preliminary data.</text>
</comment>
<sequence>MFSICYVTTPTMEVAREISRYLVSNKTAACVNIIPTVTSVFQWEGKLNEEQECLLLIKTQTALVDRVIAEVKAKHPYEVPEVISVPMGPGSESYLKWLTECTTTK</sequence>
<accession>A0A1X0NJG8</accession>
<name>A0A1X0NJG8_9TRYP</name>
<evidence type="ECO:0000313" key="3">
    <source>
        <dbReference type="Proteomes" id="UP000192257"/>
    </source>
</evidence>
<dbReference type="Proteomes" id="UP000192257">
    <property type="component" value="Unassembled WGS sequence"/>
</dbReference>
<dbReference type="PANTHER" id="PTHR23419">
    <property type="entry name" value="DIVALENT CATION TOLERANCE CUTA-RELATED"/>
    <property type="match status" value="1"/>
</dbReference>
<dbReference type="AlphaFoldDB" id="A0A1X0NJG8"/>
<keyword evidence="3" id="KW-1185">Reference proteome</keyword>
<dbReference type="InterPro" id="IPR015867">
    <property type="entry name" value="N-reg_PII/ATP_PRibTrfase_C"/>
</dbReference>
<proteinExistence type="inferred from homology"/>
<dbReference type="RefSeq" id="XP_028878892.1">
    <property type="nucleotide sequence ID" value="XM_029029904.1"/>
</dbReference>
<dbReference type="EMBL" id="NBCO01000041">
    <property type="protein sequence ID" value="ORC84826.1"/>
    <property type="molecule type" value="Genomic_DNA"/>
</dbReference>
<dbReference type="SUPFAM" id="SSF54913">
    <property type="entry name" value="GlnB-like"/>
    <property type="match status" value="1"/>
</dbReference>
<evidence type="ECO:0000256" key="1">
    <source>
        <dbReference type="ARBA" id="ARBA00010169"/>
    </source>
</evidence>